<feature type="compositionally biased region" description="Basic and acidic residues" evidence="1">
    <location>
        <begin position="191"/>
        <end position="201"/>
    </location>
</feature>
<reference evidence="3 4" key="1">
    <citation type="submission" date="2015-10" db="EMBL/GenBank/DDBJ databases">
        <title>Tn-seq of a polymicrobial infection.</title>
        <authorList>
            <person name="Stacy A."/>
            <person name="Rumbaugh K.P."/>
            <person name="Whiteley M."/>
        </authorList>
    </citation>
    <scope>NUCLEOTIDE SEQUENCE [LARGE SCALE GENOMIC DNA]</scope>
    <source>
        <strain evidence="3 4">624</strain>
    </source>
</reference>
<feature type="region of interest" description="Disordered" evidence="1">
    <location>
        <begin position="125"/>
        <end position="253"/>
    </location>
</feature>
<evidence type="ECO:0000313" key="3">
    <source>
        <dbReference type="EMBL" id="AMQ93051.1"/>
    </source>
</evidence>
<evidence type="ECO:0000256" key="1">
    <source>
        <dbReference type="SAM" id="MobiDB-lite"/>
    </source>
</evidence>
<organism evidence="3 4">
    <name type="scientific">Aggregatibacter actinomycetemcomitans</name>
    <name type="common">Actinobacillus actinomycetemcomitans</name>
    <name type="synonym">Haemophilus actinomycetemcomitans</name>
    <dbReference type="NCBI Taxonomy" id="714"/>
    <lineage>
        <taxon>Bacteria</taxon>
        <taxon>Pseudomonadati</taxon>
        <taxon>Pseudomonadota</taxon>
        <taxon>Gammaproteobacteria</taxon>
        <taxon>Pasteurellales</taxon>
        <taxon>Pasteurellaceae</taxon>
        <taxon>Aggregatibacter</taxon>
    </lineage>
</organism>
<dbReference type="Proteomes" id="UP000072236">
    <property type="component" value="Chromosome"/>
</dbReference>
<feature type="compositionally biased region" description="Polar residues" evidence="1">
    <location>
        <begin position="159"/>
        <end position="169"/>
    </location>
</feature>
<gene>
    <name evidence="2" type="ORF">ACT75_00085</name>
    <name evidence="3" type="ORF">ACT75_00140</name>
</gene>
<name>A0AAC9AHD3_AGGAC</name>
<accession>A0AAC9AHD3</accession>
<dbReference type="EMBL" id="CP012959">
    <property type="protein sequence ID" value="AMQ93042.1"/>
    <property type="molecule type" value="Genomic_DNA"/>
</dbReference>
<sequence>MISYGSGYKKCKQPDGDEDLTTIESDDTGLTIHHGKSQDNFFHDGWWTWDEQFSFGSNLKAVYRNALLPSLIKALKNDNCDIANAILDAMQNPNIVKNGDSEFLGFKNGDDKCAVLPDGKTLCKGPSYRLSKTKDGETRLHVDPNNPEWSKSLDDYAGTKQSENNNNPGTPGDNKGDGSGIHQHRGNGSSPDKKGEAEHGNNKPGQKGGDKKGDKPGNGGNGGSGVGNGKGDNDGDGDGDGKDLKDIDKPNLQTPDLERTLRAAKKGLDDRVGSGYELSAGQCEPITVPVFNRTQTIDVHCKIIDKMGATVSPVFTLLWSSLALIIILSA</sequence>
<feature type="compositionally biased region" description="Basic and acidic residues" evidence="1">
    <location>
        <begin position="239"/>
        <end position="249"/>
    </location>
</feature>
<dbReference type="KEGG" id="aact:ACT75_00085"/>
<dbReference type="KEGG" id="aact:ACT75_00140"/>
<feature type="compositionally biased region" description="Basic and acidic residues" evidence="1">
    <location>
        <begin position="132"/>
        <end position="142"/>
    </location>
</feature>
<feature type="compositionally biased region" description="Gly residues" evidence="1">
    <location>
        <begin position="216"/>
        <end position="230"/>
    </location>
</feature>
<dbReference type="EMBL" id="CP012959">
    <property type="protein sequence ID" value="AMQ93051.1"/>
    <property type="molecule type" value="Genomic_DNA"/>
</dbReference>
<evidence type="ECO:0000313" key="2">
    <source>
        <dbReference type="EMBL" id="AMQ93042.1"/>
    </source>
</evidence>
<protein>
    <submittedName>
        <fullName evidence="3">Uncharacterized protein</fullName>
    </submittedName>
</protein>
<proteinExistence type="predicted"/>
<evidence type="ECO:0000313" key="4">
    <source>
        <dbReference type="Proteomes" id="UP000072236"/>
    </source>
</evidence>
<dbReference type="AlphaFoldDB" id="A0AAC9AHD3"/>